<feature type="compositionally biased region" description="Pro residues" evidence="1">
    <location>
        <begin position="370"/>
        <end position="386"/>
    </location>
</feature>
<feature type="region of interest" description="Disordered" evidence="1">
    <location>
        <begin position="70"/>
        <end position="154"/>
    </location>
</feature>
<feature type="region of interest" description="Disordered" evidence="1">
    <location>
        <begin position="363"/>
        <end position="435"/>
    </location>
</feature>
<name>A0A919TK76_9ACTN</name>
<gene>
    <name evidence="4" type="ORF">Asi03nite_28550</name>
</gene>
<dbReference type="AlphaFoldDB" id="A0A919TK76"/>
<keyword evidence="3" id="KW-0732">Signal</keyword>
<evidence type="ECO:0000256" key="1">
    <source>
        <dbReference type="SAM" id="MobiDB-lite"/>
    </source>
</evidence>
<dbReference type="Proteomes" id="UP000629619">
    <property type="component" value="Unassembled WGS sequence"/>
</dbReference>
<reference evidence="4" key="1">
    <citation type="submission" date="2021-01" db="EMBL/GenBank/DDBJ databases">
        <title>Whole genome shotgun sequence of Actinoplanes siamensis NBRC 109076.</title>
        <authorList>
            <person name="Komaki H."/>
            <person name="Tamura T."/>
        </authorList>
    </citation>
    <scope>NUCLEOTIDE SEQUENCE</scope>
    <source>
        <strain evidence="4">NBRC 109076</strain>
    </source>
</reference>
<evidence type="ECO:0000313" key="4">
    <source>
        <dbReference type="EMBL" id="GIF05317.1"/>
    </source>
</evidence>
<feature type="signal peptide" evidence="3">
    <location>
        <begin position="1"/>
        <end position="28"/>
    </location>
</feature>
<protein>
    <submittedName>
        <fullName evidence="4">Uncharacterized protein</fullName>
    </submittedName>
</protein>
<feature type="transmembrane region" description="Helical" evidence="2">
    <location>
        <begin position="522"/>
        <end position="542"/>
    </location>
</feature>
<keyword evidence="2" id="KW-0812">Transmembrane</keyword>
<accession>A0A919TK76</accession>
<organism evidence="4 5">
    <name type="scientific">Actinoplanes siamensis</name>
    <dbReference type="NCBI Taxonomy" id="1223317"/>
    <lineage>
        <taxon>Bacteria</taxon>
        <taxon>Bacillati</taxon>
        <taxon>Actinomycetota</taxon>
        <taxon>Actinomycetes</taxon>
        <taxon>Micromonosporales</taxon>
        <taxon>Micromonosporaceae</taxon>
        <taxon>Actinoplanes</taxon>
    </lineage>
</organism>
<evidence type="ECO:0000256" key="2">
    <source>
        <dbReference type="SAM" id="Phobius"/>
    </source>
</evidence>
<dbReference type="EMBL" id="BOMW01000026">
    <property type="protein sequence ID" value="GIF05317.1"/>
    <property type="molecule type" value="Genomic_DNA"/>
</dbReference>
<dbReference type="RefSeq" id="WP_203679956.1">
    <property type="nucleotide sequence ID" value="NZ_BOMW01000026.1"/>
</dbReference>
<feature type="compositionally biased region" description="Low complexity" evidence="1">
    <location>
        <begin position="398"/>
        <end position="426"/>
    </location>
</feature>
<evidence type="ECO:0000256" key="3">
    <source>
        <dbReference type="SAM" id="SignalP"/>
    </source>
</evidence>
<keyword evidence="5" id="KW-1185">Reference proteome</keyword>
<feature type="chain" id="PRO_5037824052" evidence="3">
    <location>
        <begin position="29"/>
        <end position="551"/>
    </location>
</feature>
<evidence type="ECO:0000313" key="5">
    <source>
        <dbReference type="Proteomes" id="UP000629619"/>
    </source>
</evidence>
<sequence>MASARSLAASVAALGFASTVFAPLPAFAATPGSSASTHTRQVAPAPCGRAERYAAQAEAELLRVERVDLRGGAAREDEAGTANRKGGERPSAGPEGGERPSAGASESAEDVLEQLDDRSPGAAGRGTPGKDVDPAAGGTGGGTQVGRSGSGDGAQSIGGVGIGAARSVMIADAPVRSAASGQVLDGRVDGAPAAGQVLQQAPPTHDKPVEQHSGPKRFGPIQVGGATMSAHARWDPAIGCGAARGEISRSSTDLESVTLTGDLVRVPEKVSSSTSTALSRSGGAARANAWATVSAGRIELAGGRVRIRMLRAPTLRVGMSAAEGGEVRFQPAVVEVSGPGIARTRLDTGSDQVDVAVRNVGRVTESATAPVPPPERSPLPSIPGLPAPSGGSGGGAPVTGTTTGGKAPTAGTSTAGTSTAGTSAAGDETPVTGTSAAGEKAVVRVSLGDVRQASKGHALAARATAIKVSVLRPGKAGYRGSTVVAELGIGVLEAAAVAPDRGRRTVATGIPGGTLPVTGPPVVPLLITAAGLLVGGVCAVLLGSRRRRGAA</sequence>
<feature type="compositionally biased region" description="Gly residues" evidence="1">
    <location>
        <begin position="137"/>
        <end position="154"/>
    </location>
</feature>
<keyword evidence="2" id="KW-0472">Membrane</keyword>
<comment type="caution">
    <text evidence="4">The sequence shown here is derived from an EMBL/GenBank/DDBJ whole genome shotgun (WGS) entry which is preliminary data.</text>
</comment>
<keyword evidence="2" id="KW-1133">Transmembrane helix</keyword>
<proteinExistence type="predicted"/>